<evidence type="ECO:0000256" key="3">
    <source>
        <dbReference type="ARBA" id="ARBA00022723"/>
    </source>
</evidence>
<name>A0A0G3G1E0_9GAMM</name>
<evidence type="ECO:0000256" key="5">
    <source>
        <dbReference type="ARBA" id="ARBA00023004"/>
    </source>
</evidence>
<keyword evidence="4" id="KW-0249">Electron transport</keyword>
<dbReference type="AlphaFoldDB" id="A0A0G3G1E0"/>
<dbReference type="SUPFAM" id="SSF47175">
    <property type="entry name" value="Cytochromes"/>
    <property type="match status" value="1"/>
</dbReference>
<gene>
    <name evidence="9" type="ORF">TVD_06580</name>
</gene>
<evidence type="ECO:0000256" key="2">
    <source>
        <dbReference type="ARBA" id="ARBA00022617"/>
    </source>
</evidence>
<dbReference type="STRING" id="106634.TVD_06580"/>
<feature type="binding site" description="axial binding residue" evidence="6">
    <location>
        <position position="149"/>
    </location>
    <ligand>
        <name>heme c</name>
        <dbReference type="ChEBI" id="CHEBI:61717"/>
    </ligand>
    <ligandPart>
        <name>Fe</name>
        <dbReference type="ChEBI" id="CHEBI:18248"/>
    </ligandPart>
</feature>
<proteinExistence type="predicted"/>
<organism evidence="9 10">
    <name type="scientific">Thioalkalivibrio versutus</name>
    <dbReference type="NCBI Taxonomy" id="106634"/>
    <lineage>
        <taxon>Bacteria</taxon>
        <taxon>Pseudomonadati</taxon>
        <taxon>Pseudomonadota</taxon>
        <taxon>Gammaproteobacteria</taxon>
        <taxon>Chromatiales</taxon>
        <taxon>Ectothiorhodospiraceae</taxon>
        <taxon>Thioalkalivibrio</taxon>
    </lineage>
</organism>
<dbReference type="KEGG" id="tvr:TVD_06580"/>
<keyword evidence="3 6" id="KW-0479">Metal-binding</keyword>
<keyword evidence="8" id="KW-0732">Signal</keyword>
<evidence type="ECO:0000256" key="7">
    <source>
        <dbReference type="PIRSR" id="PIRSR000027-2"/>
    </source>
</evidence>
<evidence type="ECO:0000313" key="9">
    <source>
        <dbReference type="EMBL" id="AKJ95048.1"/>
    </source>
</evidence>
<keyword evidence="5 6" id="KW-0408">Iron</keyword>
<feature type="signal peptide" evidence="8">
    <location>
        <begin position="1"/>
        <end position="29"/>
    </location>
</feature>
<dbReference type="PIRSF" id="PIRSF000027">
    <property type="entry name" value="Cytc_c_prime"/>
    <property type="match status" value="1"/>
</dbReference>
<comment type="PTM">
    <text evidence="7">Binds 1 heme group per subunit.</text>
</comment>
<dbReference type="InterPro" id="IPR002321">
    <property type="entry name" value="Cyt_c_II"/>
</dbReference>
<feature type="binding site" description="covalent" evidence="7">
    <location>
        <position position="148"/>
    </location>
    <ligand>
        <name>heme c</name>
        <dbReference type="ChEBI" id="CHEBI:61717"/>
    </ligand>
</feature>
<dbReference type="GO" id="GO:0005506">
    <property type="term" value="F:iron ion binding"/>
    <property type="evidence" value="ECO:0007669"/>
    <property type="project" value="InterPro"/>
</dbReference>
<dbReference type="InterPro" id="IPR012127">
    <property type="entry name" value="Cyt_c_prime"/>
</dbReference>
<evidence type="ECO:0000256" key="8">
    <source>
        <dbReference type="SAM" id="SignalP"/>
    </source>
</evidence>
<feature type="chain" id="PRO_5002553993" evidence="8">
    <location>
        <begin position="30"/>
        <end position="155"/>
    </location>
</feature>
<feature type="binding site" description="covalent" evidence="7">
    <location>
        <position position="145"/>
    </location>
    <ligand>
        <name>heme c</name>
        <dbReference type="ChEBI" id="CHEBI:61717"/>
    </ligand>
</feature>
<evidence type="ECO:0000256" key="4">
    <source>
        <dbReference type="ARBA" id="ARBA00022982"/>
    </source>
</evidence>
<dbReference type="InterPro" id="IPR010980">
    <property type="entry name" value="Cyt_c/b562"/>
</dbReference>
<dbReference type="GO" id="GO:0022900">
    <property type="term" value="P:electron transport chain"/>
    <property type="evidence" value="ECO:0007669"/>
    <property type="project" value="InterPro"/>
</dbReference>
<keyword evidence="2 7" id="KW-0349">Heme</keyword>
<keyword evidence="10" id="KW-1185">Reference proteome</keyword>
<protein>
    <submittedName>
        <fullName evidence="9">Cytochrome C</fullName>
    </submittedName>
</protein>
<dbReference type="GO" id="GO:0020037">
    <property type="term" value="F:heme binding"/>
    <property type="evidence" value="ECO:0007669"/>
    <property type="project" value="InterPro"/>
</dbReference>
<dbReference type="PATRIC" id="fig|106634.4.peg.1345"/>
<dbReference type="GO" id="GO:0009055">
    <property type="term" value="F:electron transfer activity"/>
    <property type="evidence" value="ECO:0007669"/>
    <property type="project" value="InterPro"/>
</dbReference>
<dbReference type="RefSeq" id="WP_018937592.1">
    <property type="nucleotide sequence ID" value="NZ_CP011367.1"/>
</dbReference>
<dbReference type="EMBL" id="CP011367">
    <property type="protein sequence ID" value="AKJ95048.1"/>
    <property type="molecule type" value="Genomic_DNA"/>
</dbReference>
<dbReference type="Proteomes" id="UP000064201">
    <property type="component" value="Chromosome"/>
</dbReference>
<dbReference type="PROSITE" id="PS51009">
    <property type="entry name" value="CYTCII"/>
    <property type="match status" value="1"/>
</dbReference>
<dbReference type="GO" id="GO:0042597">
    <property type="term" value="C:periplasmic space"/>
    <property type="evidence" value="ECO:0007669"/>
    <property type="project" value="InterPro"/>
</dbReference>
<evidence type="ECO:0000256" key="6">
    <source>
        <dbReference type="PIRSR" id="PIRSR000027-1"/>
    </source>
</evidence>
<sequence length="155" mass="16711">MKNVARLITATSVAAALTLGLGAGSTVHAFDEHEATIDYRQGVMRAIGGNVGAIAAVVVDGAEFGDNLEMHTSQLVALSQDIPGLFPEGSDFPDTDAKEEIWDDWERFEELSNDTLEAAEALHAAVEAGDEGEYAIRFRNLGQSCQACHDDFRRE</sequence>
<dbReference type="OrthoDB" id="5520910at2"/>
<dbReference type="Pfam" id="PF01322">
    <property type="entry name" value="Cytochrom_C_2"/>
    <property type="match status" value="1"/>
</dbReference>
<dbReference type="Gene3D" id="1.20.120.10">
    <property type="entry name" value="Cytochrome c/b562"/>
    <property type="match status" value="1"/>
</dbReference>
<accession>A0A0G3G1E0</accession>
<reference evidence="9 10" key="1">
    <citation type="submission" date="2015-04" db="EMBL/GenBank/DDBJ databases">
        <title>Complete Sequence for the Genome of the Thioalkalivibrio versutus D301.</title>
        <authorList>
            <person name="Mu T."/>
            <person name="Zhou J."/>
            <person name="Xu X."/>
        </authorList>
    </citation>
    <scope>NUCLEOTIDE SEQUENCE [LARGE SCALE GENOMIC DNA]</scope>
    <source>
        <strain evidence="9 10">D301</strain>
    </source>
</reference>
<evidence type="ECO:0000313" key="10">
    <source>
        <dbReference type="Proteomes" id="UP000064201"/>
    </source>
</evidence>
<evidence type="ECO:0000256" key="1">
    <source>
        <dbReference type="ARBA" id="ARBA00022448"/>
    </source>
</evidence>
<keyword evidence="1" id="KW-0813">Transport</keyword>